<proteinExistence type="predicted"/>
<evidence type="ECO:0000313" key="3">
    <source>
        <dbReference type="Proteomes" id="UP000321570"/>
    </source>
</evidence>
<gene>
    <name evidence="2" type="ORF">WMSIL1_LOCUS14616</name>
    <name evidence="1" type="ORF">WMSIL1_LOCUS14636</name>
</gene>
<name>A0A564ZCD6_HYMDI</name>
<dbReference type="EMBL" id="CABIJS010000711">
    <property type="protein sequence ID" value="VUZ57129.1"/>
    <property type="molecule type" value="Genomic_DNA"/>
</dbReference>
<feature type="non-terminal residue" evidence="2">
    <location>
        <position position="1"/>
    </location>
</feature>
<evidence type="ECO:0000313" key="2">
    <source>
        <dbReference type="EMBL" id="VUZ57130.1"/>
    </source>
</evidence>
<organism evidence="2 3">
    <name type="scientific">Hymenolepis diminuta</name>
    <name type="common">Rat tapeworm</name>
    <dbReference type="NCBI Taxonomy" id="6216"/>
    <lineage>
        <taxon>Eukaryota</taxon>
        <taxon>Metazoa</taxon>
        <taxon>Spiralia</taxon>
        <taxon>Lophotrochozoa</taxon>
        <taxon>Platyhelminthes</taxon>
        <taxon>Cestoda</taxon>
        <taxon>Eucestoda</taxon>
        <taxon>Cyclophyllidea</taxon>
        <taxon>Hymenolepididae</taxon>
        <taxon>Hymenolepis</taxon>
    </lineage>
</organism>
<sequence length="57" mass="6625">VEFTTLPRLIVRISRALEHSEKCAPCYRSYSEQVRLRAEVFPANQRLLFPQSSVDCI</sequence>
<evidence type="ECO:0000313" key="1">
    <source>
        <dbReference type="EMBL" id="VUZ57129.1"/>
    </source>
</evidence>
<protein>
    <submittedName>
        <fullName evidence="2">Uncharacterized protein</fullName>
    </submittedName>
</protein>
<dbReference type="EMBL" id="CABIJS010000711">
    <property type="protein sequence ID" value="VUZ57130.1"/>
    <property type="molecule type" value="Genomic_DNA"/>
</dbReference>
<reference evidence="2 3" key="1">
    <citation type="submission" date="2019-07" db="EMBL/GenBank/DDBJ databases">
        <authorList>
            <person name="Jastrzebski P J."/>
            <person name="Paukszto L."/>
            <person name="Jastrzebski P J."/>
        </authorList>
    </citation>
    <scope>NUCLEOTIDE SEQUENCE [LARGE SCALE GENOMIC DNA]</scope>
    <source>
        <strain evidence="2 3">WMS-il1</strain>
    </source>
</reference>
<accession>A0A564ZCD6</accession>
<dbReference type="AlphaFoldDB" id="A0A564ZCD6"/>
<dbReference type="Proteomes" id="UP000321570">
    <property type="component" value="Unassembled WGS sequence"/>
</dbReference>
<keyword evidence="3" id="KW-1185">Reference proteome</keyword>